<dbReference type="Proteomes" id="UP000220157">
    <property type="component" value="Unassembled WGS sequence"/>
</dbReference>
<dbReference type="EMBL" id="NMTW01000016">
    <property type="protein sequence ID" value="PDX76646.1"/>
    <property type="molecule type" value="Genomic_DNA"/>
</dbReference>
<evidence type="ECO:0000313" key="3">
    <source>
        <dbReference type="Proteomes" id="UP000220157"/>
    </source>
</evidence>
<keyword evidence="1" id="KW-0472">Membrane</keyword>
<proteinExistence type="predicted"/>
<gene>
    <name evidence="2" type="ORF">CGS56_03140</name>
</gene>
<protein>
    <submittedName>
        <fullName evidence="2">Uncharacterized protein</fullName>
    </submittedName>
</protein>
<comment type="caution">
    <text evidence="2">The sequence shown here is derived from an EMBL/GenBank/DDBJ whole genome shotgun (WGS) entry which is preliminary data.</text>
</comment>
<sequence length="103" mass="11636">MASACALAIFSGRIILNFGTPERLRTLRCPIFTEGVATANSSCPFFCSPWLRVQRRLRYNRAKRFLKGGVPVCVFCIYPTCIWASGCASFPCWRSSGIFWKRS</sequence>
<feature type="transmembrane region" description="Helical" evidence="1">
    <location>
        <begin position="65"/>
        <end position="86"/>
    </location>
</feature>
<dbReference type="AlphaFoldDB" id="A0A2A7ABY6"/>
<name>A0A2A7ABY6_9FIRM</name>
<evidence type="ECO:0000313" key="2">
    <source>
        <dbReference type="EMBL" id="PDX76646.1"/>
    </source>
</evidence>
<organism evidence="2 3">
    <name type="scientific">Faecalibacterium prausnitzii</name>
    <dbReference type="NCBI Taxonomy" id="853"/>
    <lineage>
        <taxon>Bacteria</taxon>
        <taxon>Bacillati</taxon>
        <taxon>Bacillota</taxon>
        <taxon>Clostridia</taxon>
        <taxon>Eubacteriales</taxon>
        <taxon>Oscillospiraceae</taxon>
        <taxon>Faecalibacterium</taxon>
    </lineage>
</organism>
<keyword evidence="1" id="KW-1133">Transmembrane helix</keyword>
<evidence type="ECO:0000256" key="1">
    <source>
        <dbReference type="SAM" id="Phobius"/>
    </source>
</evidence>
<keyword evidence="1" id="KW-0812">Transmembrane</keyword>
<accession>A0A2A7ABY6</accession>
<reference evidence="2 3" key="1">
    <citation type="journal article" date="2017" name="Front. Microbiol.">
        <title>New Insights into the Diversity of the Genus Faecalibacterium.</title>
        <authorList>
            <person name="Benevides L."/>
            <person name="Burman S."/>
            <person name="Martin R."/>
            <person name="Robert V."/>
            <person name="Thomas M."/>
            <person name="Miquel S."/>
            <person name="Chain F."/>
            <person name="Sokol H."/>
            <person name="Bermudez-Humaran L.G."/>
            <person name="Morrison M."/>
            <person name="Langella P."/>
            <person name="Azevedo V.A."/>
            <person name="Chatel J.M."/>
            <person name="Soares S."/>
        </authorList>
    </citation>
    <scope>NUCLEOTIDE SEQUENCE [LARGE SCALE GENOMIC DNA]</scope>
    <source>
        <strain evidence="2 3">CNCM I 4573</strain>
    </source>
</reference>